<organism evidence="3 4">
    <name type="scientific">Sphingomonas abietis</name>
    <dbReference type="NCBI Taxonomy" id="3012344"/>
    <lineage>
        <taxon>Bacteria</taxon>
        <taxon>Pseudomonadati</taxon>
        <taxon>Pseudomonadota</taxon>
        <taxon>Alphaproteobacteria</taxon>
        <taxon>Sphingomonadales</taxon>
        <taxon>Sphingomonadaceae</taxon>
        <taxon>Sphingomonas</taxon>
    </lineage>
</organism>
<gene>
    <name evidence="3" type="ORF">PBT88_12510</name>
</gene>
<dbReference type="PANTHER" id="PTHR34406">
    <property type="entry name" value="PROTEIN YCEI"/>
    <property type="match status" value="1"/>
</dbReference>
<keyword evidence="1" id="KW-0732">Signal</keyword>
<dbReference type="SMART" id="SM00867">
    <property type="entry name" value="YceI"/>
    <property type="match status" value="1"/>
</dbReference>
<dbReference type="EMBL" id="CP115174">
    <property type="protein sequence ID" value="WBO21026.1"/>
    <property type="molecule type" value="Genomic_DNA"/>
</dbReference>
<keyword evidence="4" id="KW-1185">Reference proteome</keyword>
<sequence length="208" mass="22189">MRRPLLVAALLIAALPAAAQAPMKLPSTPPGAPDPARLVAGHYAIEPAHTQVMFTLDHLGLSLFRGFFSEASGTLDLDPKTLSATKLSVSIPIDSVYTTSRKLNEELLSPQFFDVQHWPNATFTSTDVIPGTDGWVFVNGDLSLHGQTRPVQMRVRLHGAGKSMMGKGQAVGFDARLSLNRSEFGIGGGVPLVSDQVQLSIAAAFEQS</sequence>
<protein>
    <submittedName>
        <fullName evidence="3">YceI family protein</fullName>
    </submittedName>
</protein>
<dbReference type="InterPro" id="IPR036761">
    <property type="entry name" value="TTHA0802/YceI-like_sf"/>
</dbReference>
<dbReference type="RefSeq" id="WP_270075676.1">
    <property type="nucleotide sequence ID" value="NZ_CP115174.1"/>
</dbReference>
<accession>A0ABY7NHL2</accession>
<dbReference type="InterPro" id="IPR007372">
    <property type="entry name" value="Lipid/polyisoprenoid-bd_YceI"/>
</dbReference>
<proteinExistence type="predicted"/>
<dbReference type="Gene3D" id="2.40.128.110">
    <property type="entry name" value="Lipid/polyisoprenoid-binding, YceI-like"/>
    <property type="match status" value="1"/>
</dbReference>
<dbReference type="Pfam" id="PF04264">
    <property type="entry name" value="YceI"/>
    <property type="match status" value="1"/>
</dbReference>
<dbReference type="SUPFAM" id="SSF101874">
    <property type="entry name" value="YceI-like"/>
    <property type="match status" value="1"/>
</dbReference>
<reference evidence="3 4" key="1">
    <citation type="submission" date="2022-12" db="EMBL/GenBank/DDBJ databases">
        <title>Sphingomonas abieness sp. nov., an endophytic bacterium isolated from Abies koreana.</title>
        <authorList>
            <person name="Jiang L."/>
            <person name="Lee J."/>
        </authorList>
    </citation>
    <scope>NUCLEOTIDE SEQUENCE [LARGE SCALE GENOMIC DNA]</scope>
    <source>
        <strain evidence="4">PAMB 00755</strain>
    </source>
</reference>
<dbReference type="PANTHER" id="PTHR34406:SF1">
    <property type="entry name" value="PROTEIN YCEI"/>
    <property type="match status" value="1"/>
</dbReference>
<evidence type="ECO:0000313" key="4">
    <source>
        <dbReference type="Proteomes" id="UP001210865"/>
    </source>
</evidence>
<feature type="domain" description="Lipid/polyisoprenoid-binding YceI-like" evidence="2">
    <location>
        <begin position="42"/>
        <end position="206"/>
    </location>
</feature>
<dbReference type="Proteomes" id="UP001210865">
    <property type="component" value="Chromosome"/>
</dbReference>
<feature type="chain" id="PRO_5047194811" evidence="1">
    <location>
        <begin position="20"/>
        <end position="208"/>
    </location>
</feature>
<evidence type="ECO:0000256" key="1">
    <source>
        <dbReference type="SAM" id="SignalP"/>
    </source>
</evidence>
<evidence type="ECO:0000313" key="3">
    <source>
        <dbReference type="EMBL" id="WBO21026.1"/>
    </source>
</evidence>
<evidence type="ECO:0000259" key="2">
    <source>
        <dbReference type="SMART" id="SM00867"/>
    </source>
</evidence>
<feature type="signal peptide" evidence="1">
    <location>
        <begin position="1"/>
        <end position="19"/>
    </location>
</feature>
<name>A0ABY7NHL2_9SPHN</name>